<dbReference type="STRING" id="863239.GCA_000213935_01497"/>
<dbReference type="InterPro" id="IPR004839">
    <property type="entry name" value="Aminotransferase_I/II_large"/>
</dbReference>
<dbReference type="PROSITE" id="PS50949">
    <property type="entry name" value="HTH_GNTR"/>
    <property type="match status" value="1"/>
</dbReference>
<dbReference type="InterPro" id="IPR015421">
    <property type="entry name" value="PyrdxlP-dep_Trfase_major"/>
</dbReference>
<dbReference type="GO" id="GO:0030170">
    <property type="term" value="F:pyridoxal phosphate binding"/>
    <property type="evidence" value="ECO:0007669"/>
    <property type="project" value="InterPro"/>
</dbReference>
<evidence type="ECO:0000259" key="7">
    <source>
        <dbReference type="PROSITE" id="PS50949"/>
    </source>
</evidence>
<reference evidence="8 9" key="1">
    <citation type="journal article" date="2018" name="Nat. Biotechnol.">
        <title>A standardized bacterial taxonomy based on genome phylogeny substantially revises the tree of life.</title>
        <authorList>
            <person name="Parks D.H."/>
            <person name="Chuvochina M."/>
            <person name="Waite D.W."/>
            <person name="Rinke C."/>
            <person name="Skarshewski A."/>
            <person name="Chaumeil P.A."/>
            <person name="Hugenholtz P."/>
        </authorList>
    </citation>
    <scope>NUCLEOTIDE SEQUENCE [LARGE SCALE GENOMIC DNA]</scope>
    <source>
        <strain evidence="8">UBA11247</strain>
    </source>
</reference>
<dbReference type="SMART" id="SM00345">
    <property type="entry name" value="HTH_GNTR"/>
    <property type="match status" value="1"/>
</dbReference>
<dbReference type="Proteomes" id="UP000261739">
    <property type="component" value="Unassembled WGS sequence"/>
</dbReference>
<evidence type="ECO:0000256" key="4">
    <source>
        <dbReference type="ARBA" id="ARBA00023125"/>
    </source>
</evidence>
<evidence type="ECO:0000256" key="6">
    <source>
        <dbReference type="SAM" id="MobiDB-lite"/>
    </source>
</evidence>
<name>A0A3D4SXA4_9CORY</name>
<dbReference type="CDD" id="cd07377">
    <property type="entry name" value="WHTH_GntR"/>
    <property type="match status" value="1"/>
</dbReference>
<dbReference type="SUPFAM" id="SSF53383">
    <property type="entry name" value="PLP-dependent transferases"/>
    <property type="match status" value="1"/>
</dbReference>
<keyword evidence="4" id="KW-0238">DNA-binding</keyword>
<keyword evidence="5" id="KW-0804">Transcription</keyword>
<dbReference type="EMBL" id="DQID01000104">
    <property type="protein sequence ID" value="HCT13918.1"/>
    <property type="molecule type" value="Genomic_DNA"/>
</dbReference>
<proteinExistence type="inferred from homology"/>
<sequence>MTTHSAGTGRITGQTAEGIAGSIRQLVDRGILAPGDALPPVRTLAADLGVHRNTVVSAYRTLTSVGVAVTRGRGGTSVADPTPVAEEGGSGDTRYTDVASGNPGVRWLPDAATVADVAAGTARTTDGPVLYGTGTVDPALRDVAERWIAADRPWPFTLHVTGGAVDAVERLLAQELSRGDAVALEDPCFLTSVNTVRLAGYRTVPVPVDAEGMTPAGLRAALAAGVRAVVCTPRAHNPTGASLTAPRAAELRRILADHPWVLVIEDDHFSLLSAQPYRPVIGAGQQRWALVRSVSKFLGPDLRLAVVACDDRTAGRLGARLSPGTTWVSHLLQRTAAGLLTDAGVRARMSAAREHYARQNRAFVQLLAGRGVTASAGDGLNVWVRTGGDARAVARRLADRGWLVRPGGEFALTPGTAAGHLRVTVHDLDAAAASALADDIAAAAGG</sequence>
<dbReference type="InterPro" id="IPR000524">
    <property type="entry name" value="Tscrpt_reg_HTH_GntR"/>
</dbReference>
<dbReference type="AlphaFoldDB" id="A0A3D4SXA4"/>
<comment type="caution">
    <text evidence="8">The sequence shown here is derived from an EMBL/GenBank/DDBJ whole genome shotgun (WGS) entry which is preliminary data.</text>
</comment>
<dbReference type="Pfam" id="PF00392">
    <property type="entry name" value="GntR"/>
    <property type="match status" value="1"/>
</dbReference>
<accession>A0A3D4SXA4</accession>
<dbReference type="SUPFAM" id="SSF46785">
    <property type="entry name" value="Winged helix' DNA-binding domain"/>
    <property type="match status" value="1"/>
</dbReference>
<dbReference type="InterPro" id="IPR051446">
    <property type="entry name" value="HTH_trans_reg/aminotransferase"/>
</dbReference>
<dbReference type="InterPro" id="IPR015424">
    <property type="entry name" value="PyrdxlP-dep_Trfase"/>
</dbReference>
<dbReference type="CDD" id="cd00609">
    <property type="entry name" value="AAT_like"/>
    <property type="match status" value="1"/>
</dbReference>
<evidence type="ECO:0000313" key="8">
    <source>
        <dbReference type="EMBL" id="HCT13918.1"/>
    </source>
</evidence>
<evidence type="ECO:0000256" key="3">
    <source>
        <dbReference type="ARBA" id="ARBA00023015"/>
    </source>
</evidence>
<gene>
    <name evidence="8" type="ORF">DIW82_03740</name>
</gene>
<protein>
    <submittedName>
        <fullName evidence="8">Transcriptional regulator PtsJ</fullName>
    </submittedName>
</protein>
<evidence type="ECO:0000313" key="9">
    <source>
        <dbReference type="Proteomes" id="UP000261739"/>
    </source>
</evidence>
<dbReference type="Pfam" id="PF00155">
    <property type="entry name" value="Aminotran_1_2"/>
    <property type="match status" value="1"/>
</dbReference>
<dbReference type="PANTHER" id="PTHR46577:SF1">
    <property type="entry name" value="HTH-TYPE TRANSCRIPTIONAL REGULATORY PROTEIN GABR"/>
    <property type="match status" value="1"/>
</dbReference>
<dbReference type="GO" id="GO:0003677">
    <property type="term" value="F:DNA binding"/>
    <property type="evidence" value="ECO:0007669"/>
    <property type="project" value="UniProtKB-KW"/>
</dbReference>
<dbReference type="PANTHER" id="PTHR46577">
    <property type="entry name" value="HTH-TYPE TRANSCRIPTIONAL REGULATORY PROTEIN GABR"/>
    <property type="match status" value="1"/>
</dbReference>
<dbReference type="Gene3D" id="3.40.640.10">
    <property type="entry name" value="Type I PLP-dependent aspartate aminotransferase-like (Major domain)"/>
    <property type="match status" value="1"/>
</dbReference>
<organism evidence="8 9">
    <name type="scientific">Corynebacterium nuruki</name>
    <dbReference type="NCBI Taxonomy" id="1032851"/>
    <lineage>
        <taxon>Bacteria</taxon>
        <taxon>Bacillati</taxon>
        <taxon>Actinomycetota</taxon>
        <taxon>Actinomycetes</taxon>
        <taxon>Mycobacteriales</taxon>
        <taxon>Corynebacteriaceae</taxon>
        <taxon>Corynebacterium</taxon>
    </lineage>
</organism>
<dbReference type="InterPro" id="IPR036388">
    <property type="entry name" value="WH-like_DNA-bd_sf"/>
</dbReference>
<dbReference type="InterPro" id="IPR036390">
    <property type="entry name" value="WH_DNA-bd_sf"/>
</dbReference>
<dbReference type="RefSeq" id="WP_010120301.1">
    <property type="nucleotide sequence ID" value="NZ_DAITTW010000003.1"/>
</dbReference>
<evidence type="ECO:0000256" key="2">
    <source>
        <dbReference type="ARBA" id="ARBA00022898"/>
    </source>
</evidence>
<keyword evidence="2" id="KW-0663">Pyridoxal phosphate</keyword>
<feature type="region of interest" description="Disordered" evidence="6">
    <location>
        <begin position="72"/>
        <end position="92"/>
    </location>
</feature>
<evidence type="ECO:0000256" key="1">
    <source>
        <dbReference type="ARBA" id="ARBA00005384"/>
    </source>
</evidence>
<keyword evidence="3" id="KW-0805">Transcription regulation</keyword>
<evidence type="ECO:0000256" key="5">
    <source>
        <dbReference type="ARBA" id="ARBA00023163"/>
    </source>
</evidence>
<feature type="domain" description="HTH gntR-type" evidence="7">
    <location>
        <begin position="13"/>
        <end position="81"/>
    </location>
</feature>
<dbReference type="Gene3D" id="1.10.10.10">
    <property type="entry name" value="Winged helix-like DNA-binding domain superfamily/Winged helix DNA-binding domain"/>
    <property type="match status" value="1"/>
</dbReference>
<dbReference type="GO" id="GO:0003700">
    <property type="term" value="F:DNA-binding transcription factor activity"/>
    <property type="evidence" value="ECO:0007669"/>
    <property type="project" value="InterPro"/>
</dbReference>
<comment type="similarity">
    <text evidence="1">In the C-terminal section; belongs to the class-I pyridoxal-phosphate-dependent aminotransferase family.</text>
</comment>